<gene>
    <name evidence="2" type="ORF">CJ030_MR2G006058</name>
</gene>
<dbReference type="AlphaFoldDB" id="A0A6A1WFI3"/>
<evidence type="ECO:0000313" key="3">
    <source>
        <dbReference type="Proteomes" id="UP000516437"/>
    </source>
</evidence>
<dbReference type="Proteomes" id="UP000516437">
    <property type="component" value="Chromosome 2"/>
</dbReference>
<name>A0A6A1WFI3_9ROSI</name>
<organism evidence="2 3">
    <name type="scientific">Morella rubra</name>
    <name type="common">Chinese bayberry</name>
    <dbReference type="NCBI Taxonomy" id="262757"/>
    <lineage>
        <taxon>Eukaryota</taxon>
        <taxon>Viridiplantae</taxon>
        <taxon>Streptophyta</taxon>
        <taxon>Embryophyta</taxon>
        <taxon>Tracheophyta</taxon>
        <taxon>Spermatophyta</taxon>
        <taxon>Magnoliopsida</taxon>
        <taxon>eudicotyledons</taxon>
        <taxon>Gunneridae</taxon>
        <taxon>Pentapetalae</taxon>
        <taxon>rosids</taxon>
        <taxon>fabids</taxon>
        <taxon>Fagales</taxon>
        <taxon>Myricaceae</taxon>
        <taxon>Morella</taxon>
    </lineage>
</organism>
<evidence type="ECO:0000313" key="2">
    <source>
        <dbReference type="EMBL" id="KAB1223981.1"/>
    </source>
</evidence>
<evidence type="ECO:0000256" key="1">
    <source>
        <dbReference type="SAM" id="MobiDB-lite"/>
    </source>
</evidence>
<accession>A0A6A1WFI3</accession>
<sequence length="114" mass="12913">MVEKELQVGHGSLRKKYHQGRGIDRATSLSGHYGSGAKGEYPDESEADAYVYMDLHTRLTTLENNFGLTERGLSKEVIAMRMELTSVIEYMSQLYQSLSTLRYSSGRSSNEWIL</sequence>
<protein>
    <submittedName>
        <fullName evidence="2">Uncharacterized protein</fullName>
    </submittedName>
</protein>
<dbReference type="EMBL" id="RXIC02000020">
    <property type="protein sequence ID" value="KAB1223981.1"/>
    <property type="molecule type" value="Genomic_DNA"/>
</dbReference>
<comment type="caution">
    <text evidence="2">The sequence shown here is derived from an EMBL/GenBank/DDBJ whole genome shotgun (WGS) entry which is preliminary data.</text>
</comment>
<keyword evidence="3" id="KW-1185">Reference proteome</keyword>
<proteinExistence type="predicted"/>
<feature type="region of interest" description="Disordered" evidence="1">
    <location>
        <begin position="1"/>
        <end position="42"/>
    </location>
</feature>
<reference evidence="2 3" key="1">
    <citation type="journal article" date="2019" name="Plant Biotechnol. J.">
        <title>The red bayberry genome and genetic basis of sex determination.</title>
        <authorList>
            <person name="Jia H.M."/>
            <person name="Jia H.J."/>
            <person name="Cai Q.L."/>
            <person name="Wang Y."/>
            <person name="Zhao H.B."/>
            <person name="Yang W.F."/>
            <person name="Wang G.Y."/>
            <person name="Li Y.H."/>
            <person name="Zhan D.L."/>
            <person name="Shen Y.T."/>
            <person name="Niu Q.F."/>
            <person name="Chang L."/>
            <person name="Qiu J."/>
            <person name="Zhao L."/>
            <person name="Xie H.B."/>
            <person name="Fu W.Y."/>
            <person name="Jin J."/>
            <person name="Li X.W."/>
            <person name="Jiao Y."/>
            <person name="Zhou C.C."/>
            <person name="Tu T."/>
            <person name="Chai C.Y."/>
            <person name="Gao J.L."/>
            <person name="Fan L.J."/>
            <person name="van de Weg E."/>
            <person name="Wang J.Y."/>
            <person name="Gao Z.S."/>
        </authorList>
    </citation>
    <scope>NUCLEOTIDE SEQUENCE [LARGE SCALE GENOMIC DNA]</scope>
    <source>
        <tissue evidence="2">Leaves</tissue>
    </source>
</reference>